<dbReference type="AlphaFoldDB" id="A0A0B7NS86"/>
<organism evidence="2 3">
    <name type="scientific">Parasitella parasitica</name>
    <dbReference type="NCBI Taxonomy" id="35722"/>
    <lineage>
        <taxon>Eukaryota</taxon>
        <taxon>Fungi</taxon>
        <taxon>Fungi incertae sedis</taxon>
        <taxon>Mucoromycota</taxon>
        <taxon>Mucoromycotina</taxon>
        <taxon>Mucoromycetes</taxon>
        <taxon>Mucorales</taxon>
        <taxon>Mucorineae</taxon>
        <taxon>Mucoraceae</taxon>
        <taxon>Parasitella</taxon>
    </lineage>
</organism>
<dbReference type="STRING" id="35722.A0A0B7NS86"/>
<reference evidence="2 3" key="1">
    <citation type="submission" date="2014-09" db="EMBL/GenBank/DDBJ databases">
        <authorList>
            <person name="Ellenberger Sabrina"/>
        </authorList>
    </citation>
    <scope>NUCLEOTIDE SEQUENCE [LARGE SCALE GENOMIC DNA]</scope>
    <source>
        <strain evidence="2 3">CBS 412.66</strain>
    </source>
</reference>
<evidence type="ECO:0000313" key="2">
    <source>
        <dbReference type="EMBL" id="CEP18370.1"/>
    </source>
</evidence>
<evidence type="ECO:0000256" key="1">
    <source>
        <dbReference type="SAM" id="MobiDB-lite"/>
    </source>
</evidence>
<feature type="region of interest" description="Disordered" evidence="1">
    <location>
        <begin position="1"/>
        <end position="20"/>
    </location>
</feature>
<gene>
    <name evidence="2" type="primary">PARPA_12674.1 scaffold 45263</name>
</gene>
<name>A0A0B7NS86_9FUNG</name>
<dbReference type="EMBL" id="LN733809">
    <property type="protein sequence ID" value="CEP18370.1"/>
    <property type="molecule type" value="Genomic_DNA"/>
</dbReference>
<protein>
    <submittedName>
        <fullName evidence="2">Uncharacterized protein</fullName>
    </submittedName>
</protein>
<keyword evidence="3" id="KW-1185">Reference proteome</keyword>
<accession>A0A0B7NS86</accession>
<sequence length="72" mass="7710">MCGKINRIISGHSSNDNDVLPPGVRIPKKVVTPVKVEPKFGIKLSTFSLALLNTSDAVGKIIGVLYTLTALY</sequence>
<evidence type="ECO:0000313" key="3">
    <source>
        <dbReference type="Proteomes" id="UP000054107"/>
    </source>
</evidence>
<proteinExistence type="predicted"/>
<dbReference type="Proteomes" id="UP000054107">
    <property type="component" value="Unassembled WGS sequence"/>
</dbReference>